<comment type="similarity">
    <text evidence="5">Belongs to the zinc-containing alcohol dehydrogenase family.</text>
</comment>
<name>A0ABS1C207_9BACT</name>
<proteinExistence type="inferred from homology"/>
<keyword evidence="4" id="KW-0560">Oxidoreductase</keyword>
<dbReference type="Pfam" id="PF00107">
    <property type="entry name" value="ADH_zinc_N"/>
    <property type="match status" value="1"/>
</dbReference>
<sequence>MIPAKGYAAPSATEDLKPFRFERREVGEHDVLIDILYCGVCHSDIHQARNEWGGSIYPMVPGHEIVGRISKVGSAVSKFKVGDLAGVGCFVDSCRTCESCQENLEQYCEVHNVGTYNSLEMDNKTVTYGGYSSQIVVDENYTLKVSEKLDLKRVAPLLCAGITTYSPIMHWKMGKGHKVAIVGLGGLGHMAVKLAASMGADVTVLSTSPNKEKDAFDLGAHNFAVTKDPEQVKKLKNTFHFIIDTVSAPHDYNLYLSMLKRDGTMVLLGAPPEPTPVAAFNLIAKRKRLVGSMIGGIKETQEMLDYCAEHNIMSDVEMIPIQKINEAYERTLKSDVRYRFVIDMASLEKE</sequence>
<organism evidence="7 8">
    <name type="scientific">Adhaeribacter terrigena</name>
    <dbReference type="NCBI Taxonomy" id="2793070"/>
    <lineage>
        <taxon>Bacteria</taxon>
        <taxon>Pseudomonadati</taxon>
        <taxon>Bacteroidota</taxon>
        <taxon>Cytophagia</taxon>
        <taxon>Cytophagales</taxon>
        <taxon>Hymenobacteraceae</taxon>
        <taxon>Adhaeribacter</taxon>
    </lineage>
</organism>
<evidence type="ECO:0000313" key="8">
    <source>
        <dbReference type="Proteomes" id="UP000644147"/>
    </source>
</evidence>
<gene>
    <name evidence="7" type="ORF">I5M27_09510</name>
</gene>
<accession>A0ABS1C207</accession>
<dbReference type="RefSeq" id="WP_200505980.1">
    <property type="nucleotide sequence ID" value="NZ_JAEHFX010000004.1"/>
</dbReference>
<evidence type="ECO:0000256" key="3">
    <source>
        <dbReference type="ARBA" id="ARBA00022833"/>
    </source>
</evidence>
<dbReference type="InterPro" id="IPR013154">
    <property type="entry name" value="ADH-like_N"/>
</dbReference>
<dbReference type="SMART" id="SM00829">
    <property type="entry name" value="PKS_ER"/>
    <property type="match status" value="1"/>
</dbReference>
<dbReference type="InterPro" id="IPR020843">
    <property type="entry name" value="ER"/>
</dbReference>
<dbReference type="InterPro" id="IPR002328">
    <property type="entry name" value="ADH_Zn_CS"/>
</dbReference>
<dbReference type="SUPFAM" id="SSF50129">
    <property type="entry name" value="GroES-like"/>
    <property type="match status" value="1"/>
</dbReference>
<evidence type="ECO:0000256" key="5">
    <source>
        <dbReference type="RuleBase" id="RU361277"/>
    </source>
</evidence>
<dbReference type="SUPFAM" id="SSF51735">
    <property type="entry name" value="NAD(P)-binding Rossmann-fold domains"/>
    <property type="match status" value="1"/>
</dbReference>
<keyword evidence="2 5" id="KW-0479">Metal-binding</keyword>
<protein>
    <submittedName>
        <fullName evidence="7">NAD(P)-dependent alcohol dehydrogenase</fullName>
    </submittedName>
</protein>
<dbReference type="Pfam" id="PF08240">
    <property type="entry name" value="ADH_N"/>
    <property type="match status" value="1"/>
</dbReference>
<dbReference type="PROSITE" id="PS00059">
    <property type="entry name" value="ADH_ZINC"/>
    <property type="match status" value="1"/>
</dbReference>
<dbReference type="InterPro" id="IPR011032">
    <property type="entry name" value="GroES-like_sf"/>
</dbReference>
<comment type="caution">
    <text evidence="7">The sequence shown here is derived from an EMBL/GenBank/DDBJ whole genome shotgun (WGS) entry which is preliminary data.</text>
</comment>
<evidence type="ECO:0000256" key="2">
    <source>
        <dbReference type="ARBA" id="ARBA00022723"/>
    </source>
</evidence>
<dbReference type="InterPro" id="IPR013149">
    <property type="entry name" value="ADH-like_C"/>
</dbReference>
<dbReference type="PANTHER" id="PTHR42683">
    <property type="entry name" value="ALDEHYDE REDUCTASE"/>
    <property type="match status" value="1"/>
</dbReference>
<comment type="cofactor">
    <cofactor evidence="1 5">
        <name>Zn(2+)</name>
        <dbReference type="ChEBI" id="CHEBI:29105"/>
    </cofactor>
</comment>
<dbReference type="EMBL" id="JAEHFX010000004">
    <property type="protein sequence ID" value="MBK0403222.1"/>
    <property type="molecule type" value="Genomic_DNA"/>
</dbReference>
<dbReference type="Gene3D" id="3.90.180.10">
    <property type="entry name" value="Medium-chain alcohol dehydrogenases, catalytic domain"/>
    <property type="match status" value="1"/>
</dbReference>
<dbReference type="InterPro" id="IPR036291">
    <property type="entry name" value="NAD(P)-bd_dom_sf"/>
</dbReference>
<dbReference type="CDD" id="cd05283">
    <property type="entry name" value="CAD1"/>
    <property type="match status" value="1"/>
</dbReference>
<reference evidence="7 8" key="1">
    <citation type="submission" date="2020-12" db="EMBL/GenBank/DDBJ databases">
        <title>Bacterial novel species Adhaeribacter sp. BT258 isolated from soil.</title>
        <authorList>
            <person name="Jung H.-Y."/>
        </authorList>
    </citation>
    <scope>NUCLEOTIDE SEQUENCE [LARGE SCALE GENOMIC DNA]</scope>
    <source>
        <strain evidence="7 8">BT258</strain>
    </source>
</reference>
<dbReference type="Gene3D" id="3.40.50.720">
    <property type="entry name" value="NAD(P)-binding Rossmann-like Domain"/>
    <property type="match status" value="1"/>
</dbReference>
<keyword evidence="8" id="KW-1185">Reference proteome</keyword>
<evidence type="ECO:0000259" key="6">
    <source>
        <dbReference type="SMART" id="SM00829"/>
    </source>
</evidence>
<dbReference type="InterPro" id="IPR047109">
    <property type="entry name" value="CAD-like"/>
</dbReference>
<evidence type="ECO:0000256" key="1">
    <source>
        <dbReference type="ARBA" id="ARBA00001947"/>
    </source>
</evidence>
<evidence type="ECO:0000256" key="4">
    <source>
        <dbReference type="ARBA" id="ARBA00023002"/>
    </source>
</evidence>
<keyword evidence="3 5" id="KW-0862">Zinc</keyword>
<feature type="domain" description="Enoyl reductase (ER)" evidence="6">
    <location>
        <begin position="11"/>
        <end position="342"/>
    </location>
</feature>
<evidence type="ECO:0000313" key="7">
    <source>
        <dbReference type="EMBL" id="MBK0403222.1"/>
    </source>
</evidence>
<dbReference type="Proteomes" id="UP000644147">
    <property type="component" value="Unassembled WGS sequence"/>
</dbReference>